<name>A0ABQ6BK15_9CAUL</name>
<organism evidence="2 3">
    <name type="scientific">Brevundimonas denitrificans</name>
    <dbReference type="NCBI Taxonomy" id="1443434"/>
    <lineage>
        <taxon>Bacteria</taxon>
        <taxon>Pseudomonadati</taxon>
        <taxon>Pseudomonadota</taxon>
        <taxon>Alphaproteobacteria</taxon>
        <taxon>Caulobacterales</taxon>
        <taxon>Caulobacteraceae</taxon>
        <taxon>Brevundimonas</taxon>
    </lineage>
</organism>
<evidence type="ECO:0000313" key="3">
    <source>
        <dbReference type="Proteomes" id="UP001156921"/>
    </source>
</evidence>
<evidence type="ECO:0000313" key="2">
    <source>
        <dbReference type="EMBL" id="GLS00084.1"/>
    </source>
</evidence>
<proteinExistence type="predicted"/>
<sequence>MERIVVEPLAGGWAVRAPGLENLMVFRSGGAAERAGRELALRLASAGQAADLHLRLRDGTTGARFVCLPPTEQDPDTLLVEVRPPPPCRRSPNEVEPALA</sequence>
<dbReference type="EMBL" id="BSOY01000001">
    <property type="protein sequence ID" value="GLS00084.1"/>
    <property type="molecule type" value="Genomic_DNA"/>
</dbReference>
<dbReference type="RefSeq" id="WP_284219940.1">
    <property type="nucleotide sequence ID" value="NZ_BSOY01000001.1"/>
</dbReference>
<protein>
    <submittedName>
        <fullName evidence="2">Uncharacterized protein</fullName>
    </submittedName>
</protein>
<accession>A0ABQ6BK15</accession>
<feature type="region of interest" description="Disordered" evidence="1">
    <location>
        <begin position="75"/>
        <end position="100"/>
    </location>
</feature>
<keyword evidence="3" id="KW-1185">Reference proteome</keyword>
<comment type="caution">
    <text evidence="2">The sequence shown here is derived from an EMBL/GenBank/DDBJ whole genome shotgun (WGS) entry which is preliminary data.</text>
</comment>
<dbReference type="Proteomes" id="UP001156921">
    <property type="component" value="Unassembled WGS sequence"/>
</dbReference>
<gene>
    <name evidence="2" type="ORF">GCM10007859_00870</name>
</gene>
<evidence type="ECO:0000256" key="1">
    <source>
        <dbReference type="SAM" id="MobiDB-lite"/>
    </source>
</evidence>
<reference evidence="3" key="1">
    <citation type="journal article" date="2019" name="Int. J. Syst. Evol. Microbiol.">
        <title>The Global Catalogue of Microorganisms (GCM) 10K type strain sequencing project: providing services to taxonomists for standard genome sequencing and annotation.</title>
        <authorList>
            <consortium name="The Broad Institute Genomics Platform"/>
            <consortium name="The Broad Institute Genome Sequencing Center for Infectious Disease"/>
            <person name="Wu L."/>
            <person name="Ma J."/>
        </authorList>
    </citation>
    <scope>NUCLEOTIDE SEQUENCE [LARGE SCALE GENOMIC DNA]</scope>
    <source>
        <strain evidence="3">NBRC 110107</strain>
    </source>
</reference>